<dbReference type="Gene3D" id="3.40.50.720">
    <property type="entry name" value="NAD(P)-binding Rossmann-like Domain"/>
    <property type="match status" value="2"/>
</dbReference>
<dbReference type="InterPro" id="IPR006140">
    <property type="entry name" value="D-isomer_DH_NAD-bd"/>
</dbReference>
<dbReference type="RefSeq" id="WP_039612060.1">
    <property type="nucleotide sequence ID" value="NZ_JWIC01000010.1"/>
</dbReference>
<evidence type="ECO:0000259" key="5">
    <source>
        <dbReference type="Pfam" id="PF00389"/>
    </source>
</evidence>
<dbReference type="InterPro" id="IPR036291">
    <property type="entry name" value="NAD(P)-bd_dom_sf"/>
</dbReference>
<evidence type="ECO:0000259" key="6">
    <source>
        <dbReference type="Pfam" id="PF02826"/>
    </source>
</evidence>
<dbReference type="Pfam" id="PF02826">
    <property type="entry name" value="2-Hacid_dh_C"/>
    <property type="match status" value="1"/>
</dbReference>
<dbReference type="AlphaFoldDB" id="A0A0C1Q6K2"/>
<evidence type="ECO:0000313" key="8">
    <source>
        <dbReference type="Proteomes" id="UP000031327"/>
    </source>
</evidence>
<dbReference type="InterPro" id="IPR006139">
    <property type="entry name" value="D-isomer_2_OHA_DH_cat_dom"/>
</dbReference>
<evidence type="ECO:0000256" key="1">
    <source>
        <dbReference type="ARBA" id="ARBA00005854"/>
    </source>
</evidence>
<feature type="domain" description="D-isomer specific 2-hydroxyacid dehydrogenase catalytic" evidence="5">
    <location>
        <begin position="12"/>
        <end position="315"/>
    </location>
</feature>
<evidence type="ECO:0000256" key="2">
    <source>
        <dbReference type="ARBA" id="ARBA00023002"/>
    </source>
</evidence>
<dbReference type="PANTHER" id="PTHR43761">
    <property type="entry name" value="D-ISOMER SPECIFIC 2-HYDROXYACID DEHYDROGENASE FAMILY PROTEIN (AFU_ORTHOLOGUE AFUA_1G13630)"/>
    <property type="match status" value="1"/>
</dbReference>
<dbReference type="EC" id="1.1.1.29" evidence="7"/>
<dbReference type="PANTHER" id="PTHR43761:SF1">
    <property type="entry name" value="D-ISOMER SPECIFIC 2-HYDROXYACID DEHYDROGENASE CATALYTIC DOMAIN-CONTAINING PROTEIN-RELATED"/>
    <property type="match status" value="1"/>
</dbReference>
<gene>
    <name evidence="7" type="ORF">JF50_25565</name>
</gene>
<proteinExistence type="inferred from homology"/>
<keyword evidence="2 4" id="KW-0560">Oxidoreductase</keyword>
<feature type="domain" description="D-isomer specific 2-hydroxyacid dehydrogenase NAD-binding" evidence="6">
    <location>
        <begin position="106"/>
        <end position="284"/>
    </location>
</feature>
<evidence type="ECO:0000313" key="7">
    <source>
        <dbReference type="EMBL" id="KID55170.1"/>
    </source>
</evidence>
<dbReference type="SUPFAM" id="SSF51735">
    <property type="entry name" value="NAD(P)-binding Rossmann-fold domains"/>
    <property type="match status" value="1"/>
</dbReference>
<dbReference type="Pfam" id="PF00389">
    <property type="entry name" value="2-Hacid_dh"/>
    <property type="match status" value="1"/>
</dbReference>
<dbReference type="GO" id="GO:0008465">
    <property type="term" value="F:hydroxypyruvate reductase (NADH) activity"/>
    <property type="evidence" value="ECO:0007669"/>
    <property type="project" value="UniProtKB-EC"/>
</dbReference>
<name>A0A0C1Q6K2_9GAMM</name>
<organism evidence="7 8">
    <name type="scientific">Pseudoalteromonas luteoviolacea</name>
    <dbReference type="NCBI Taxonomy" id="43657"/>
    <lineage>
        <taxon>Bacteria</taxon>
        <taxon>Pseudomonadati</taxon>
        <taxon>Pseudomonadota</taxon>
        <taxon>Gammaproteobacteria</taxon>
        <taxon>Alteromonadales</taxon>
        <taxon>Pseudoalteromonadaceae</taxon>
        <taxon>Pseudoalteromonas</taxon>
    </lineage>
</organism>
<keyword evidence="3" id="KW-0520">NAD</keyword>
<evidence type="ECO:0000256" key="4">
    <source>
        <dbReference type="RuleBase" id="RU003719"/>
    </source>
</evidence>
<dbReference type="SUPFAM" id="SSF52283">
    <property type="entry name" value="Formate/glycerate dehydrogenase catalytic domain-like"/>
    <property type="match status" value="1"/>
</dbReference>
<reference evidence="7 8" key="1">
    <citation type="submission" date="2014-12" db="EMBL/GenBank/DDBJ databases">
        <title>Draft Genome Sequence of Pseudoalteromonas luteoviolacea HI1.</title>
        <authorList>
            <person name="Asahina A.Y."/>
            <person name="Hadfield M.G."/>
        </authorList>
    </citation>
    <scope>NUCLEOTIDE SEQUENCE [LARGE SCALE GENOMIC DNA]</scope>
    <source>
        <strain evidence="7 8">HI1</strain>
    </source>
</reference>
<dbReference type="InterPro" id="IPR050418">
    <property type="entry name" value="D-iso_2-hydroxyacid_DH_PdxB"/>
</dbReference>
<sequence length="315" mass="33462">MNIVVLDAATLAGVDLSPLHAFGTVTTYDHTAPNEVDTRIQQANIIISNKVQLSAAHFAVATELKLICVAATGTNNIDLVAAKDAGIAVTNVAGYSTPSVVQHTFTLLGNLMSNIHRYAADTQQGAWQKSPMFCRLDYSINDIADKKFVIVGYGNLGQATAKVAEAFGAKVIIAERPNSKATRSGRMAFEDAMQIADIVSIHCPLTPQTENLFNATTLALLPKHAILINTARGGIVNEQALADALATKQIAAAGVDVLSVEPATADNPLITYKGNNLMLTPHTAWASYESITRLIQGIADNITSYLNGGQHNRVV</sequence>
<evidence type="ECO:0000256" key="3">
    <source>
        <dbReference type="ARBA" id="ARBA00023027"/>
    </source>
</evidence>
<dbReference type="EMBL" id="JWIC01000010">
    <property type="protein sequence ID" value="KID55170.1"/>
    <property type="molecule type" value="Genomic_DNA"/>
</dbReference>
<accession>A0A0C1Q6K2</accession>
<dbReference type="OrthoDB" id="9805416at2"/>
<comment type="similarity">
    <text evidence="1 4">Belongs to the D-isomer specific 2-hydroxyacid dehydrogenase family.</text>
</comment>
<dbReference type="GO" id="GO:0051287">
    <property type="term" value="F:NAD binding"/>
    <property type="evidence" value="ECO:0007669"/>
    <property type="project" value="InterPro"/>
</dbReference>
<dbReference type="Proteomes" id="UP000031327">
    <property type="component" value="Unassembled WGS sequence"/>
</dbReference>
<comment type="caution">
    <text evidence="7">The sequence shown here is derived from an EMBL/GenBank/DDBJ whole genome shotgun (WGS) entry which is preliminary data.</text>
</comment>
<protein>
    <submittedName>
        <fullName evidence="7">Glycerate dehydrogenase</fullName>
        <ecNumber evidence="7">1.1.1.29</ecNumber>
    </submittedName>
</protein>
<dbReference type="CDD" id="cd12162">
    <property type="entry name" value="2-Hacid_dh_4"/>
    <property type="match status" value="1"/>
</dbReference>